<accession>A0ABV3YZW1</accession>
<feature type="transmembrane region" description="Helical" evidence="1">
    <location>
        <begin position="18"/>
        <end position="41"/>
    </location>
</feature>
<organism evidence="2 3">
    <name type="scientific">Hyphococcus lacteus</name>
    <dbReference type="NCBI Taxonomy" id="3143536"/>
    <lineage>
        <taxon>Bacteria</taxon>
        <taxon>Pseudomonadati</taxon>
        <taxon>Pseudomonadota</taxon>
        <taxon>Alphaproteobacteria</taxon>
        <taxon>Parvularculales</taxon>
        <taxon>Parvularculaceae</taxon>
        <taxon>Hyphococcus</taxon>
    </lineage>
</organism>
<feature type="transmembrane region" description="Helical" evidence="1">
    <location>
        <begin position="330"/>
        <end position="352"/>
    </location>
</feature>
<evidence type="ECO:0000313" key="2">
    <source>
        <dbReference type="EMBL" id="MEX6632074.1"/>
    </source>
</evidence>
<keyword evidence="3" id="KW-1185">Reference proteome</keyword>
<evidence type="ECO:0008006" key="4">
    <source>
        <dbReference type="Google" id="ProtNLM"/>
    </source>
</evidence>
<protein>
    <recommendedName>
        <fullName evidence="4">DUF4153 domain-containing protein</fullName>
    </recommendedName>
</protein>
<reference evidence="2 3" key="1">
    <citation type="submission" date="2024-05" db="EMBL/GenBank/DDBJ databases">
        <title>Three bacterial strains, DH-69, EH-24, and ECK-19 isolated from coastal sediments.</title>
        <authorList>
            <person name="Ye Y.-Q."/>
            <person name="Du Z.-J."/>
        </authorList>
    </citation>
    <scope>NUCLEOTIDE SEQUENCE [LARGE SCALE GENOMIC DNA]</scope>
    <source>
        <strain evidence="2 3">ECK-19</strain>
    </source>
</reference>
<feature type="transmembrane region" description="Helical" evidence="1">
    <location>
        <begin position="294"/>
        <end position="318"/>
    </location>
</feature>
<comment type="caution">
    <text evidence="2">The sequence shown here is derived from an EMBL/GenBank/DDBJ whole genome shotgun (WGS) entry which is preliminary data.</text>
</comment>
<feature type="transmembrane region" description="Helical" evidence="1">
    <location>
        <begin position="262"/>
        <end position="282"/>
    </location>
</feature>
<dbReference type="RefSeq" id="WP_369311793.1">
    <property type="nucleotide sequence ID" value="NZ_JBEHZE010000001.1"/>
</dbReference>
<dbReference type="Proteomes" id="UP001560685">
    <property type="component" value="Unassembled WGS sequence"/>
</dbReference>
<gene>
    <name evidence="2" type="ORF">ABFZ84_00795</name>
</gene>
<evidence type="ECO:0000313" key="3">
    <source>
        <dbReference type="Proteomes" id="UP001560685"/>
    </source>
</evidence>
<feature type="transmembrane region" description="Helical" evidence="1">
    <location>
        <begin position="112"/>
        <end position="133"/>
    </location>
</feature>
<feature type="transmembrane region" description="Helical" evidence="1">
    <location>
        <begin position="47"/>
        <end position="67"/>
    </location>
</feature>
<feature type="transmembrane region" description="Helical" evidence="1">
    <location>
        <begin position="153"/>
        <end position="176"/>
    </location>
</feature>
<sequence length="473" mass="52160">MGFSTTDRPENIQAGKGLALPGLVLGLLTGLLSYGIIEFWVDGNDENYLAITSLFFLVTASIGYLLLAETGQFARASVAAIVIAAFLALPDYFMFSTLAIETGNYDSFPGMFWMMLGRGLSAYLLITLVKAGFENSTAVFSIPSYPQVFFHGLTIPLIASGAKLFAGLALLLLFAWAYLLKQMDVEFFHKLFQEPWFILPFLGAIGGLSIALMRGQQSVLNALRFVLLLFCRILMVITALFTVTLLLVLATKGVGVVFDRPYPSMWMMTLAIAGMLIFNGVYQNGEAGPPPIWLRIPTLITLIGFPVYALLAFYAFGLRIEEYGLTPTRIVGIAINGLVAGYSLVCLAGLITELNWRGQKWMPLVGPLNILMAGFWIVVLFLLATPILNPWAMSAQSQYNQIAQQKTAAEEFDFGYLRFKLGRHGDHALDKMLKLTDHPEADAIQSGVTRARSAENYWSYKNQFDDAPVTEPN</sequence>
<feature type="transmembrane region" description="Helical" evidence="1">
    <location>
        <begin position="364"/>
        <end position="388"/>
    </location>
</feature>
<proteinExistence type="predicted"/>
<keyword evidence="1" id="KW-0812">Transmembrane</keyword>
<evidence type="ECO:0000256" key="1">
    <source>
        <dbReference type="SAM" id="Phobius"/>
    </source>
</evidence>
<feature type="transmembrane region" description="Helical" evidence="1">
    <location>
        <begin position="225"/>
        <end position="250"/>
    </location>
</feature>
<feature type="transmembrane region" description="Helical" evidence="1">
    <location>
        <begin position="196"/>
        <end position="213"/>
    </location>
</feature>
<keyword evidence="1" id="KW-0472">Membrane</keyword>
<feature type="transmembrane region" description="Helical" evidence="1">
    <location>
        <begin position="79"/>
        <end position="100"/>
    </location>
</feature>
<keyword evidence="1" id="KW-1133">Transmembrane helix</keyword>
<dbReference type="EMBL" id="JBEHZE010000001">
    <property type="protein sequence ID" value="MEX6632074.1"/>
    <property type="molecule type" value="Genomic_DNA"/>
</dbReference>
<name>A0ABV3YZW1_9PROT</name>